<protein>
    <submittedName>
        <fullName evidence="2">Uncharacterized protein</fullName>
    </submittedName>
</protein>
<dbReference type="Proteomes" id="UP000276770">
    <property type="component" value="Unassembled WGS sequence"/>
</dbReference>
<feature type="transmembrane region" description="Helical" evidence="1">
    <location>
        <begin position="97"/>
        <end position="115"/>
    </location>
</feature>
<evidence type="ECO:0000313" key="2">
    <source>
        <dbReference type="EMBL" id="RLQ94890.1"/>
    </source>
</evidence>
<evidence type="ECO:0000313" key="3">
    <source>
        <dbReference type="Proteomes" id="UP000276770"/>
    </source>
</evidence>
<keyword evidence="1" id="KW-0812">Transmembrane</keyword>
<proteinExistence type="predicted"/>
<comment type="caution">
    <text evidence="2">The sequence shown here is derived from an EMBL/GenBank/DDBJ whole genome shotgun (WGS) entry which is preliminary data.</text>
</comment>
<keyword evidence="3" id="KW-1185">Reference proteome</keyword>
<feature type="transmembrane region" description="Helical" evidence="1">
    <location>
        <begin position="127"/>
        <end position="148"/>
    </location>
</feature>
<gene>
    <name evidence="2" type="ORF">D9X91_12980</name>
</gene>
<feature type="transmembrane region" description="Helical" evidence="1">
    <location>
        <begin position="16"/>
        <end position="44"/>
    </location>
</feature>
<evidence type="ECO:0000256" key="1">
    <source>
        <dbReference type="SAM" id="Phobius"/>
    </source>
</evidence>
<keyword evidence="1" id="KW-0472">Membrane</keyword>
<reference evidence="2 3" key="1">
    <citation type="submission" date="2018-10" db="EMBL/GenBank/DDBJ databases">
        <title>Falsibacillus sp. genome draft.</title>
        <authorList>
            <person name="Shi S."/>
        </authorList>
    </citation>
    <scope>NUCLEOTIDE SEQUENCE [LARGE SCALE GENOMIC DNA]</scope>
    <source>
        <strain evidence="2 3">GY 10110</strain>
    </source>
</reference>
<organism evidence="2 3">
    <name type="scientific">Falsibacillus albus</name>
    <dbReference type="NCBI Taxonomy" id="2478915"/>
    <lineage>
        <taxon>Bacteria</taxon>
        <taxon>Bacillati</taxon>
        <taxon>Bacillota</taxon>
        <taxon>Bacilli</taxon>
        <taxon>Bacillales</taxon>
        <taxon>Bacillaceae</taxon>
        <taxon>Falsibacillus</taxon>
    </lineage>
</organism>
<dbReference type="RefSeq" id="WP_121681053.1">
    <property type="nucleotide sequence ID" value="NZ_RCVZ01000008.1"/>
</dbReference>
<feature type="transmembrane region" description="Helical" evidence="1">
    <location>
        <begin position="154"/>
        <end position="176"/>
    </location>
</feature>
<dbReference type="AlphaFoldDB" id="A0A3L7JWI9"/>
<feature type="transmembrane region" description="Helical" evidence="1">
    <location>
        <begin position="56"/>
        <end position="85"/>
    </location>
</feature>
<name>A0A3L7JWI9_9BACI</name>
<dbReference type="OrthoDB" id="1668806at2"/>
<keyword evidence="1" id="KW-1133">Transmembrane helix</keyword>
<sequence>MNDWVIDQATSTRHKVAIYLFAFIVFLSYVNPLFAAVGLVFFFLVTSFKMLKKMLLFMLIIGGISVALPFLAPIVLIIMIVLFFMRISYVIKNWKPFIAGLLVYGSAALVISRTISTNLYSYGFSWFEPFVVSVIAFFMLNAVLKWLYRNGYSSFSALGIMGSVPLIIISFVLPFLKIHIGGLDGTDGGIHTTGDGFTSPDGHVMHAGETGNGTTLQHVKAHVRTAPDGDPTNNLSYHGSDAKPPDTDNLVYVKDYVRTVPDGNLINNLSHHGAEAVLSPGQHWPHVTQEKAVEISQKAVVGQAAVDSLVRELKKQAESTN</sequence>
<dbReference type="EMBL" id="RCVZ01000008">
    <property type="protein sequence ID" value="RLQ94890.1"/>
    <property type="molecule type" value="Genomic_DNA"/>
</dbReference>
<accession>A0A3L7JWI9</accession>